<dbReference type="AlphaFoldDB" id="A0A6N9UXG9"/>
<feature type="region of interest" description="Disordered" evidence="1">
    <location>
        <begin position="116"/>
        <end position="221"/>
    </location>
</feature>
<evidence type="ECO:0000256" key="1">
    <source>
        <dbReference type="SAM" id="MobiDB-lite"/>
    </source>
</evidence>
<feature type="compositionally biased region" description="Pro residues" evidence="1">
    <location>
        <begin position="171"/>
        <end position="183"/>
    </location>
</feature>
<feature type="compositionally biased region" description="Basic and acidic residues" evidence="1">
    <location>
        <begin position="190"/>
        <end position="221"/>
    </location>
</feature>
<dbReference type="RefSeq" id="WP_164142935.1">
    <property type="nucleotide sequence ID" value="NZ_JAAGMB010000729.1"/>
</dbReference>
<feature type="compositionally biased region" description="Pro residues" evidence="1">
    <location>
        <begin position="118"/>
        <end position="128"/>
    </location>
</feature>
<keyword evidence="2" id="KW-1133">Transmembrane helix</keyword>
<keyword evidence="4" id="KW-1185">Reference proteome</keyword>
<sequence>MHGHGYAPPPPPRRPATAVLVLLRVFFVALALLSLGFLAWIPTLYAAVVTRRPRHWWAFAVSVVLLVVSFCFMATDDTDDFSTPAGTAGMIILLLNACACAGYFLYADITHHRRPPRPGHIPPMPLPVAPGYGHPQPGHPQPGHPQPGHPQPGHPQPGHPYAPAPAVAQTPAPPYQAPPPQHQPAPARIDQVRAELDELSDYLRHHDGGGHDGRGHDQGGR</sequence>
<accession>A0A6N9UXG9</accession>
<reference evidence="3 4" key="1">
    <citation type="submission" date="2020-01" db="EMBL/GenBank/DDBJ databases">
        <title>Insect and environment-associated Actinomycetes.</title>
        <authorList>
            <person name="Currrie C."/>
            <person name="Chevrette M."/>
            <person name="Carlson C."/>
            <person name="Stubbendieck R."/>
            <person name="Wendt-Pienkowski E."/>
        </authorList>
    </citation>
    <scope>NUCLEOTIDE SEQUENCE [LARGE SCALE GENOMIC DNA]</scope>
    <source>
        <strain evidence="3 4">SID14172</strain>
    </source>
</reference>
<proteinExistence type="predicted"/>
<name>A0A6N9UXG9_9ACTN</name>
<comment type="caution">
    <text evidence="3">The sequence shown here is derived from an EMBL/GenBank/DDBJ whole genome shotgun (WGS) entry which is preliminary data.</text>
</comment>
<feature type="compositionally biased region" description="Pro residues" evidence="1">
    <location>
        <begin position="137"/>
        <end position="163"/>
    </location>
</feature>
<evidence type="ECO:0008006" key="5">
    <source>
        <dbReference type="Google" id="ProtNLM"/>
    </source>
</evidence>
<dbReference type="EMBL" id="JAAGMB010000729">
    <property type="protein sequence ID" value="NEB21059.1"/>
    <property type="molecule type" value="Genomic_DNA"/>
</dbReference>
<gene>
    <name evidence="3" type="ORF">G3I46_31945</name>
</gene>
<feature type="transmembrane region" description="Helical" evidence="2">
    <location>
        <begin position="87"/>
        <end position="107"/>
    </location>
</feature>
<evidence type="ECO:0000256" key="2">
    <source>
        <dbReference type="SAM" id="Phobius"/>
    </source>
</evidence>
<evidence type="ECO:0000313" key="4">
    <source>
        <dbReference type="Proteomes" id="UP000469545"/>
    </source>
</evidence>
<feature type="transmembrane region" description="Helical" evidence="2">
    <location>
        <begin position="56"/>
        <end position="75"/>
    </location>
</feature>
<evidence type="ECO:0000313" key="3">
    <source>
        <dbReference type="EMBL" id="NEB21059.1"/>
    </source>
</evidence>
<feature type="transmembrane region" description="Helical" evidence="2">
    <location>
        <begin position="20"/>
        <end position="44"/>
    </location>
</feature>
<protein>
    <recommendedName>
        <fullName evidence="5">Integral membrane protein</fullName>
    </recommendedName>
</protein>
<dbReference type="Proteomes" id="UP000469545">
    <property type="component" value="Unassembled WGS sequence"/>
</dbReference>
<keyword evidence="2" id="KW-0812">Transmembrane</keyword>
<keyword evidence="2" id="KW-0472">Membrane</keyword>
<organism evidence="3 4">
    <name type="scientific">Streptomyces coelicoflavus</name>
    <dbReference type="NCBI Taxonomy" id="285562"/>
    <lineage>
        <taxon>Bacteria</taxon>
        <taxon>Bacillati</taxon>
        <taxon>Actinomycetota</taxon>
        <taxon>Actinomycetes</taxon>
        <taxon>Kitasatosporales</taxon>
        <taxon>Streptomycetaceae</taxon>
        <taxon>Streptomyces</taxon>
    </lineage>
</organism>